<sequence>MRPTAGLIVIGDEILKGSTMDTNSYFICKKLHQLGVQVKKISSIGDNVDDISDEVRSFSERFDYVFTTGGVGPTHDDKTYVGQSFLILFFPSTQWLSLRLSLGVARAFKEELRKSPEIVDAIKRFIPTGQFSNEHSTFVEKLSQIPASAELLWSRQTPNGKPSNFPIVRTRNVITLPGVPRFCEKAFVELQAST</sequence>
<feature type="domain" description="MoaB/Mog" evidence="2">
    <location>
        <begin position="6"/>
        <end position="193"/>
    </location>
</feature>
<evidence type="ECO:0000313" key="4">
    <source>
        <dbReference type="Proteomes" id="UP000230423"/>
    </source>
</evidence>
<dbReference type="CDD" id="cd00885">
    <property type="entry name" value="cinA"/>
    <property type="match status" value="1"/>
</dbReference>
<comment type="similarity">
    <text evidence="1">In the N-terminal section; belongs to the MoaB/Mog family.</text>
</comment>
<dbReference type="AlphaFoldDB" id="A0A2G9TY25"/>
<gene>
    <name evidence="3" type="ORF">TELCIR_15533</name>
</gene>
<name>A0A2G9TY25_TELCI</name>
<dbReference type="PANTHER" id="PTHR13939:SF0">
    <property type="entry name" value="NMN AMIDOHYDROLASE-LIKE PROTEIN YFAY"/>
    <property type="match status" value="1"/>
</dbReference>
<dbReference type="InterPro" id="IPR001453">
    <property type="entry name" value="MoaB/Mog_dom"/>
</dbReference>
<dbReference type="EMBL" id="KZ351538">
    <property type="protein sequence ID" value="PIO62893.1"/>
    <property type="molecule type" value="Genomic_DNA"/>
</dbReference>
<dbReference type="SMART" id="SM00852">
    <property type="entry name" value="MoCF_biosynth"/>
    <property type="match status" value="1"/>
</dbReference>
<organism evidence="3 4">
    <name type="scientific">Teladorsagia circumcincta</name>
    <name type="common">Brown stomach worm</name>
    <name type="synonym">Ostertagia circumcincta</name>
    <dbReference type="NCBI Taxonomy" id="45464"/>
    <lineage>
        <taxon>Eukaryota</taxon>
        <taxon>Metazoa</taxon>
        <taxon>Ecdysozoa</taxon>
        <taxon>Nematoda</taxon>
        <taxon>Chromadorea</taxon>
        <taxon>Rhabditida</taxon>
        <taxon>Rhabditina</taxon>
        <taxon>Rhabditomorpha</taxon>
        <taxon>Strongyloidea</taxon>
        <taxon>Trichostrongylidae</taxon>
        <taxon>Teladorsagia</taxon>
    </lineage>
</organism>
<proteinExistence type="inferred from homology"/>
<evidence type="ECO:0000313" key="3">
    <source>
        <dbReference type="EMBL" id="PIO62893.1"/>
    </source>
</evidence>
<dbReference type="InterPro" id="IPR050101">
    <property type="entry name" value="CinA"/>
</dbReference>
<dbReference type="PANTHER" id="PTHR13939">
    <property type="entry name" value="NICOTINAMIDE-NUCLEOTIDE AMIDOHYDROLASE PNCC"/>
    <property type="match status" value="1"/>
</dbReference>
<dbReference type="Proteomes" id="UP000230423">
    <property type="component" value="Unassembled WGS sequence"/>
</dbReference>
<evidence type="ECO:0000256" key="1">
    <source>
        <dbReference type="ARBA" id="ARBA00007589"/>
    </source>
</evidence>
<dbReference type="Gene3D" id="3.40.980.10">
    <property type="entry name" value="MoaB/Mog-like domain"/>
    <property type="match status" value="1"/>
</dbReference>
<dbReference type="OrthoDB" id="270728at2759"/>
<keyword evidence="4" id="KW-1185">Reference proteome</keyword>
<reference evidence="3 4" key="1">
    <citation type="submission" date="2015-09" db="EMBL/GenBank/DDBJ databases">
        <title>Draft genome of the parasitic nematode Teladorsagia circumcincta isolate WARC Sus (inbred).</title>
        <authorList>
            <person name="Mitreva M."/>
        </authorList>
    </citation>
    <scope>NUCLEOTIDE SEQUENCE [LARGE SCALE GENOMIC DNA]</scope>
    <source>
        <strain evidence="3 4">S</strain>
    </source>
</reference>
<accession>A0A2G9TY25</accession>
<evidence type="ECO:0000259" key="2">
    <source>
        <dbReference type="SMART" id="SM00852"/>
    </source>
</evidence>
<dbReference type="InterPro" id="IPR036425">
    <property type="entry name" value="MoaB/Mog-like_dom_sf"/>
</dbReference>
<protein>
    <submittedName>
        <fullName evidence="3">Molybdopterin binding domain protein</fullName>
    </submittedName>
</protein>
<dbReference type="SUPFAM" id="SSF53218">
    <property type="entry name" value="Molybdenum cofactor biosynthesis proteins"/>
    <property type="match status" value="1"/>
</dbReference>
<dbReference type="Pfam" id="PF00994">
    <property type="entry name" value="MoCF_biosynth"/>
    <property type="match status" value="1"/>
</dbReference>